<evidence type="ECO:0000313" key="2">
    <source>
        <dbReference type="Proteomes" id="UP000662957"/>
    </source>
</evidence>
<accession>A0ABX7LQN3</accession>
<protein>
    <recommendedName>
        <fullName evidence="3">XRE family transcriptional regulator</fullName>
    </recommendedName>
</protein>
<name>A0ABX7LQN3_9CAUL</name>
<organism evidence="1 2">
    <name type="scientific">Brevundimonas fontaquae</name>
    <dbReference type="NCBI Taxonomy" id="2813778"/>
    <lineage>
        <taxon>Bacteria</taxon>
        <taxon>Pseudomonadati</taxon>
        <taxon>Pseudomonadota</taxon>
        <taxon>Alphaproteobacteria</taxon>
        <taxon>Caulobacterales</taxon>
        <taxon>Caulobacteraceae</taxon>
        <taxon>Brevundimonas</taxon>
    </lineage>
</organism>
<keyword evidence="2" id="KW-1185">Reference proteome</keyword>
<gene>
    <name evidence="1" type="ORF">JX001_04835</name>
</gene>
<reference evidence="1 2" key="1">
    <citation type="submission" date="2021-02" db="EMBL/GenBank/DDBJ databases">
        <title>Brevundimonas sp. CS1 genome sequence.</title>
        <authorList>
            <person name="Lee K."/>
            <person name="Choi Y.-J."/>
            <person name="Son H.-R."/>
        </authorList>
    </citation>
    <scope>NUCLEOTIDE SEQUENCE [LARGE SCALE GENOMIC DNA]</scope>
    <source>
        <strain evidence="1 2">CS1</strain>
    </source>
</reference>
<proteinExistence type="predicted"/>
<evidence type="ECO:0008006" key="3">
    <source>
        <dbReference type="Google" id="ProtNLM"/>
    </source>
</evidence>
<dbReference type="RefSeq" id="WP_205682518.1">
    <property type="nucleotide sequence ID" value="NZ_CP070968.1"/>
</dbReference>
<dbReference type="Proteomes" id="UP000662957">
    <property type="component" value="Chromosome"/>
</dbReference>
<sequence length="158" mass="17958">MSDGFNLANLKREILSRSESDIWDAAKLEWGLASVFDADEPQRCLCDHYPIIEVCVIRNRKNGVVAEVGNVCVTKFLGINADKIFGAIKRVKSDIDRALNPEAIELFYELKVLNDWERGYYLDTWRKNAGLSVNQLATRQKINRKVLANMARAEAALR</sequence>
<dbReference type="EMBL" id="CP070968">
    <property type="protein sequence ID" value="QSF55136.1"/>
    <property type="molecule type" value="Genomic_DNA"/>
</dbReference>
<evidence type="ECO:0000313" key="1">
    <source>
        <dbReference type="EMBL" id="QSF55136.1"/>
    </source>
</evidence>